<dbReference type="PANTHER" id="PTHR12241:SF145">
    <property type="entry name" value="TUBULIN POLYGLUTAMYLASE TTLL5"/>
    <property type="match status" value="1"/>
</dbReference>
<dbReference type="GO" id="GO:0036064">
    <property type="term" value="C:ciliary basal body"/>
    <property type="evidence" value="ECO:0007669"/>
    <property type="project" value="TreeGrafter"/>
</dbReference>
<protein>
    <recommendedName>
        <fullName evidence="4">Tubulin--tyrosine ligase-like protein 5</fullName>
    </recommendedName>
</protein>
<evidence type="ECO:0000256" key="3">
    <source>
        <dbReference type="ARBA" id="ARBA00022840"/>
    </source>
</evidence>
<keyword evidence="1" id="KW-0436">Ligase</keyword>
<dbReference type="GO" id="GO:0070740">
    <property type="term" value="F:tubulin-glutamic acid ligase activity"/>
    <property type="evidence" value="ECO:0007669"/>
    <property type="project" value="TreeGrafter"/>
</dbReference>
<dbReference type="Pfam" id="PF03133">
    <property type="entry name" value="TTL"/>
    <property type="match status" value="1"/>
</dbReference>
<keyword evidence="3" id="KW-0067">ATP-binding</keyword>
<dbReference type="InterPro" id="IPR004344">
    <property type="entry name" value="TTL/TTLL_fam"/>
</dbReference>
<evidence type="ECO:0000313" key="8">
    <source>
        <dbReference type="Proteomes" id="UP000187209"/>
    </source>
</evidence>
<name>A0A1R2B170_9CILI</name>
<evidence type="ECO:0000313" key="7">
    <source>
        <dbReference type="EMBL" id="OMJ70508.1"/>
    </source>
</evidence>
<keyword evidence="8" id="KW-1185">Reference proteome</keyword>
<dbReference type="GO" id="GO:0005524">
    <property type="term" value="F:ATP binding"/>
    <property type="evidence" value="ECO:0007669"/>
    <property type="project" value="UniProtKB-KW"/>
</dbReference>
<comment type="catalytic activity">
    <reaction evidence="5">
        <text>L-glutamyl-[protein] + L-glutamate + ATP = gamma-L-glutamyl-L-glutamyl-[protein] + ADP + phosphate + H(+)</text>
        <dbReference type="Rhea" id="RHEA:60144"/>
        <dbReference type="Rhea" id="RHEA-COMP:10208"/>
        <dbReference type="Rhea" id="RHEA-COMP:15517"/>
        <dbReference type="ChEBI" id="CHEBI:15378"/>
        <dbReference type="ChEBI" id="CHEBI:29973"/>
        <dbReference type="ChEBI" id="CHEBI:29985"/>
        <dbReference type="ChEBI" id="CHEBI:30616"/>
        <dbReference type="ChEBI" id="CHEBI:43474"/>
        <dbReference type="ChEBI" id="CHEBI:143622"/>
        <dbReference type="ChEBI" id="CHEBI:456216"/>
    </reaction>
    <physiologicalReaction direction="left-to-right" evidence="5">
        <dbReference type="Rhea" id="RHEA:60145"/>
    </physiologicalReaction>
</comment>
<dbReference type="Proteomes" id="UP000187209">
    <property type="component" value="Unassembled WGS sequence"/>
</dbReference>
<dbReference type="PANTHER" id="PTHR12241">
    <property type="entry name" value="TUBULIN POLYGLUTAMYLASE"/>
    <property type="match status" value="1"/>
</dbReference>
<evidence type="ECO:0000256" key="1">
    <source>
        <dbReference type="ARBA" id="ARBA00022598"/>
    </source>
</evidence>
<dbReference type="EMBL" id="MPUH01001081">
    <property type="protein sequence ID" value="OMJ70508.1"/>
    <property type="molecule type" value="Genomic_DNA"/>
</dbReference>
<dbReference type="PROSITE" id="PS51221">
    <property type="entry name" value="TTL"/>
    <property type="match status" value="1"/>
</dbReference>
<evidence type="ECO:0000256" key="4">
    <source>
        <dbReference type="ARBA" id="ARBA00041448"/>
    </source>
</evidence>
<proteinExistence type="predicted"/>
<dbReference type="AlphaFoldDB" id="A0A1R2B170"/>
<evidence type="ECO:0000256" key="2">
    <source>
        <dbReference type="ARBA" id="ARBA00022741"/>
    </source>
</evidence>
<comment type="caution">
    <text evidence="7">The sequence shown here is derived from an EMBL/GenBank/DDBJ whole genome shotgun (WGS) entry which is preliminary data.</text>
</comment>
<reference evidence="7 8" key="1">
    <citation type="submission" date="2016-11" db="EMBL/GenBank/DDBJ databases">
        <title>The macronuclear genome of Stentor coeruleus: a giant cell with tiny introns.</title>
        <authorList>
            <person name="Slabodnick M."/>
            <person name="Ruby J.G."/>
            <person name="Reiff S.B."/>
            <person name="Swart E.C."/>
            <person name="Gosai S."/>
            <person name="Prabakaran S."/>
            <person name="Witkowska E."/>
            <person name="Larue G.E."/>
            <person name="Fisher S."/>
            <person name="Freeman R.M."/>
            <person name="Gunawardena J."/>
            <person name="Chu W."/>
            <person name="Stover N.A."/>
            <person name="Gregory B.D."/>
            <person name="Nowacki M."/>
            <person name="Derisi J."/>
            <person name="Roy S.W."/>
            <person name="Marshall W.F."/>
            <person name="Sood P."/>
        </authorList>
    </citation>
    <scope>NUCLEOTIDE SEQUENCE [LARGE SCALE GENOMIC DNA]</scope>
    <source>
        <strain evidence="7">WM001</strain>
    </source>
</reference>
<dbReference type="GO" id="GO:0000226">
    <property type="term" value="P:microtubule cytoskeleton organization"/>
    <property type="evidence" value="ECO:0007669"/>
    <property type="project" value="TreeGrafter"/>
</dbReference>
<sequence>MDEKLHKSAYGGFSIVSVAPSRANQIDSNLVNKIKALQASESTNCQGISIDGMIKAGKSLHGKNSQSGYTTKYFENSRQTLEKLSVESDFRPPLIKFSAVKEPKPRSDETLTYRMFQSDIKLVRTILENAGFIATEGHDWNLLWIGHNPKPNFYEKLSIYQKISHFPNSFEITRKDRLCSAIIRMQELFGKDSFNFTPETYNLPEDFSLFYNNFNKEKRSVWIVKPTCSSQGKGIYLIDSISEIPVEETCIVSRYISSPLLINSLKFDLRIYVLVSSYEPLRIYIYEEGLARFASEAYKPGHKGNRFMHLTNYSLNKKSENFIQNEDFRLDDTGHKWSLSAIIKLLESHGINTDLLMKNIYELIIKTILSCESTVLETTHKLGLHRTNCFDLLGFDVLVDNNLKPWLLEVNLSPSMATDSPLDTYIKSNLLADMFTLIGLRAYDKKKDGYGRNRSFSKTNAKKPGPSRSQSPPTLKKDSVPKKYREVLRETLEEQERRGHFIRIYPSKGTNFFDQFFTTPRPLNQYLYKAIYIDMMQETDPHHSSIYVSTFSSGFRQDYARHAFKIRPVTCSVEPDISYPPISQPKTYQQRQVSIETQGKNALPEITSSDDSKNKCRACKESQNICPYCRLLKASKEEKIVITGDDILMEYLARLAQVLKNTKENLLKSSWKFRLNNFISHPAWINSDIDQKIWKRVVNRLQEMKDRRRKLVSVLKKKKIVLEDMEKEDVVIGMLRKFTSSELEDILRVSTKSTALEVVKCLIEQENGILSEMLCQGIRQTVEQQDLDSPNFEETEYDKHAFATQIHRETLREKFFNNKAPVRKRLQAAK</sequence>
<accession>A0A1R2B170</accession>
<keyword evidence="2" id="KW-0547">Nucleotide-binding</keyword>
<organism evidence="7 8">
    <name type="scientific">Stentor coeruleus</name>
    <dbReference type="NCBI Taxonomy" id="5963"/>
    <lineage>
        <taxon>Eukaryota</taxon>
        <taxon>Sar</taxon>
        <taxon>Alveolata</taxon>
        <taxon>Ciliophora</taxon>
        <taxon>Postciliodesmatophora</taxon>
        <taxon>Heterotrichea</taxon>
        <taxon>Heterotrichida</taxon>
        <taxon>Stentoridae</taxon>
        <taxon>Stentor</taxon>
    </lineage>
</organism>
<dbReference type="SUPFAM" id="SSF56059">
    <property type="entry name" value="Glutathione synthetase ATP-binding domain-like"/>
    <property type="match status" value="1"/>
</dbReference>
<feature type="region of interest" description="Disordered" evidence="6">
    <location>
        <begin position="451"/>
        <end position="480"/>
    </location>
</feature>
<gene>
    <name evidence="7" type="ORF">SteCoe_31505</name>
</gene>
<dbReference type="OrthoDB" id="202825at2759"/>
<evidence type="ECO:0000256" key="6">
    <source>
        <dbReference type="SAM" id="MobiDB-lite"/>
    </source>
</evidence>
<dbReference type="GO" id="GO:0015631">
    <property type="term" value="F:tubulin binding"/>
    <property type="evidence" value="ECO:0007669"/>
    <property type="project" value="TreeGrafter"/>
</dbReference>
<evidence type="ECO:0000256" key="5">
    <source>
        <dbReference type="ARBA" id="ARBA00049274"/>
    </source>
</evidence>
<dbReference type="Gene3D" id="3.30.470.20">
    <property type="entry name" value="ATP-grasp fold, B domain"/>
    <property type="match status" value="1"/>
</dbReference>